<evidence type="ECO:0000313" key="2">
    <source>
        <dbReference type="EMBL" id="MCJ8502709.1"/>
    </source>
</evidence>
<organism evidence="2 3">
    <name type="scientific">Desulfatitalea alkaliphila</name>
    <dbReference type="NCBI Taxonomy" id="2929485"/>
    <lineage>
        <taxon>Bacteria</taxon>
        <taxon>Pseudomonadati</taxon>
        <taxon>Thermodesulfobacteriota</taxon>
        <taxon>Desulfobacteria</taxon>
        <taxon>Desulfobacterales</taxon>
        <taxon>Desulfosarcinaceae</taxon>
        <taxon>Desulfatitalea</taxon>
    </lineage>
</organism>
<dbReference type="InterPro" id="IPR050765">
    <property type="entry name" value="Riboflavin_Biosynth_HTPR"/>
</dbReference>
<dbReference type="PANTHER" id="PTHR38011">
    <property type="entry name" value="DIHYDROFOLATE REDUCTASE FAMILY PROTEIN (AFU_ORTHOLOGUE AFUA_8G06820)"/>
    <property type="match status" value="1"/>
</dbReference>
<dbReference type="InterPro" id="IPR024072">
    <property type="entry name" value="DHFR-like_dom_sf"/>
</dbReference>
<dbReference type="RefSeq" id="WP_246913930.1">
    <property type="nucleotide sequence ID" value="NZ_JALJRB010000031.1"/>
</dbReference>
<proteinExistence type="predicted"/>
<keyword evidence="3" id="KW-1185">Reference proteome</keyword>
<dbReference type="CDD" id="cd00209">
    <property type="entry name" value="DHFR"/>
    <property type="match status" value="1"/>
</dbReference>
<name>A0AA41UKW2_9BACT</name>
<sequence>MKITLVMAMTVDGKIARHHTHYPDWTGKADKRMFKQLTRNAGVIIMGSRTYATIGKPLPERLNWVMTRRPQHFSAAQNLVFSDDPPEAIVGRLAERGYSQAALTGGATINTLFARAGLIHEMVLTVTPRLFGQGLSLFAEPLEMDLELLDRRELDPGTLVLHYRCRF</sequence>
<dbReference type="GO" id="GO:0046654">
    <property type="term" value="P:tetrahydrofolate biosynthetic process"/>
    <property type="evidence" value="ECO:0007669"/>
    <property type="project" value="InterPro"/>
</dbReference>
<gene>
    <name evidence="2" type="ORF">MRX98_19190</name>
</gene>
<dbReference type="GO" id="GO:0004146">
    <property type="term" value="F:dihydrofolate reductase activity"/>
    <property type="evidence" value="ECO:0007669"/>
    <property type="project" value="InterPro"/>
</dbReference>
<dbReference type="GO" id="GO:0009231">
    <property type="term" value="P:riboflavin biosynthetic process"/>
    <property type="evidence" value="ECO:0007669"/>
    <property type="project" value="InterPro"/>
</dbReference>
<protein>
    <submittedName>
        <fullName evidence="2">Dihydrofolate reductase family protein</fullName>
    </submittedName>
</protein>
<dbReference type="GO" id="GO:0008703">
    <property type="term" value="F:5-amino-6-(5-phosphoribosylamino)uracil reductase activity"/>
    <property type="evidence" value="ECO:0007669"/>
    <property type="project" value="InterPro"/>
</dbReference>
<dbReference type="PANTHER" id="PTHR38011:SF11">
    <property type="entry name" value="2,5-DIAMINO-6-RIBOSYLAMINO-4(3H)-PYRIMIDINONE 5'-PHOSPHATE REDUCTASE"/>
    <property type="match status" value="1"/>
</dbReference>
<evidence type="ECO:0000259" key="1">
    <source>
        <dbReference type="Pfam" id="PF01872"/>
    </source>
</evidence>
<accession>A0AA41UKW2</accession>
<dbReference type="SUPFAM" id="SSF53597">
    <property type="entry name" value="Dihydrofolate reductase-like"/>
    <property type="match status" value="1"/>
</dbReference>
<dbReference type="Gene3D" id="3.40.430.10">
    <property type="entry name" value="Dihydrofolate Reductase, subunit A"/>
    <property type="match status" value="1"/>
</dbReference>
<dbReference type="InterPro" id="IPR002734">
    <property type="entry name" value="RibDG_C"/>
</dbReference>
<dbReference type="EMBL" id="JALJRB010000031">
    <property type="protein sequence ID" value="MCJ8502709.1"/>
    <property type="molecule type" value="Genomic_DNA"/>
</dbReference>
<evidence type="ECO:0000313" key="3">
    <source>
        <dbReference type="Proteomes" id="UP001165427"/>
    </source>
</evidence>
<dbReference type="InterPro" id="IPR001796">
    <property type="entry name" value="DHFR_dom"/>
</dbReference>
<comment type="caution">
    <text evidence="2">The sequence shown here is derived from an EMBL/GenBank/DDBJ whole genome shotgun (WGS) entry which is preliminary data.</text>
</comment>
<feature type="domain" description="Bacterial bifunctional deaminase-reductase C-terminal" evidence="1">
    <location>
        <begin position="2"/>
        <end position="159"/>
    </location>
</feature>
<dbReference type="AlphaFoldDB" id="A0AA41UKW2"/>
<dbReference type="Proteomes" id="UP001165427">
    <property type="component" value="Unassembled WGS sequence"/>
</dbReference>
<dbReference type="Pfam" id="PF01872">
    <property type="entry name" value="RibD_C"/>
    <property type="match status" value="1"/>
</dbReference>
<reference evidence="2" key="1">
    <citation type="submission" date="2022-04" db="EMBL/GenBank/DDBJ databases">
        <title>Desulfatitalea alkaliphila sp. nov., a novel anaerobic sulfate-reducing bacterium isolated from terrestrial mud volcano, Taman Peninsula, Russia.</title>
        <authorList>
            <person name="Khomyakova M.A."/>
            <person name="Merkel A.Y."/>
            <person name="Slobodkin A.I."/>
        </authorList>
    </citation>
    <scope>NUCLEOTIDE SEQUENCE</scope>
    <source>
        <strain evidence="2">M08but</strain>
    </source>
</reference>